<dbReference type="Proteomes" id="UP001490365">
    <property type="component" value="Unassembled WGS sequence"/>
</dbReference>
<dbReference type="RefSeq" id="WP_351956561.1">
    <property type="nucleotide sequence ID" value="NZ_JBEOZH010000052.1"/>
</dbReference>
<evidence type="ECO:0000313" key="1">
    <source>
        <dbReference type="EMBL" id="MER6267912.1"/>
    </source>
</evidence>
<organism evidence="1 2">
    <name type="scientific">Streptomyces sp. 900105755</name>
    <dbReference type="NCBI Taxonomy" id="3154389"/>
    <lineage>
        <taxon>Bacteria</taxon>
        <taxon>Bacillati</taxon>
        <taxon>Actinomycetota</taxon>
        <taxon>Actinomycetes</taxon>
        <taxon>Kitasatosporales</taxon>
        <taxon>Streptomycetaceae</taxon>
        <taxon>Streptomyces</taxon>
    </lineage>
</organism>
<name>A0ABV1TEC6_9ACTN</name>
<keyword evidence="2" id="KW-1185">Reference proteome</keyword>
<accession>A0ABV1TEC6</accession>
<proteinExistence type="predicted"/>
<gene>
    <name evidence="1" type="ORF">ABT211_11495</name>
</gene>
<sequence>MHRTRRISRFVTAYLRAAFQVVVLGGTGNLPQAAAVRRRG</sequence>
<dbReference type="EMBL" id="JBEOZM010000004">
    <property type="protein sequence ID" value="MER6267912.1"/>
    <property type="molecule type" value="Genomic_DNA"/>
</dbReference>
<reference evidence="1 2" key="1">
    <citation type="submission" date="2024-06" db="EMBL/GenBank/DDBJ databases">
        <title>The Natural Products Discovery Center: Release of the First 8490 Sequenced Strains for Exploring Actinobacteria Biosynthetic Diversity.</title>
        <authorList>
            <person name="Kalkreuter E."/>
            <person name="Kautsar S.A."/>
            <person name="Yang D."/>
            <person name="Bader C.D."/>
            <person name="Teijaro C.N."/>
            <person name="Fluegel L."/>
            <person name="Davis C.M."/>
            <person name="Simpson J.R."/>
            <person name="Lauterbach L."/>
            <person name="Steele A.D."/>
            <person name="Gui C."/>
            <person name="Meng S."/>
            <person name="Li G."/>
            <person name="Viehrig K."/>
            <person name="Ye F."/>
            <person name="Su P."/>
            <person name="Kiefer A.F."/>
            <person name="Nichols A."/>
            <person name="Cepeda A.J."/>
            <person name="Yan W."/>
            <person name="Fan B."/>
            <person name="Jiang Y."/>
            <person name="Adhikari A."/>
            <person name="Zheng C.-J."/>
            <person name="Schuster L."/>
            <person name="Cowan T.M."/>
            <person name="Smanski M.J."/>
            <person name="Chevrette M.G."/>
            <person name="De Carvalho L.P.S."/>
            <person name="Shen B."/>
        </authorList>
    </citation>
    <scope>NUCLEOTIDE SEQUENCE [LARGE SCALE GENOMIC DNA]</scope>
    <source>
        <strain evidence="1 2">NPDC001694</strain>
    </source>
</reference>
<protein>
    <submittedName>
        <fullName evidence="1">Uncharacterized protein</fullName>
    </submittedName>
</protein>
<evidence type="ECO:0000313" key="2">
    <source>
        <dbReference type="Proteomes" id="UP001490365"/>
    </source>
</evidence>
<comment type="caution">
    <text evidence="1">The sequence shown here is derived from an EMBL/GenBank/DDBJ whole genome shotgun (WGS) entry which is preliminary data.</text>
</comment>